<feature type="domain" description="TniQ" evidence="1">
    <location>
        <begin position="9"/>
        <end position="160"/>
    </location>
</feature>
<gene>
    <name evidence="2" type="ORF">JOD41_000325</name>
</gene>
<dbReference type="RefSeq" id="WP_205051307.1">
    <property type="nucleotide sequence ID" value="NZ_JAFBDH010000001.1"/>
</dbReference>
<reference evidence="2 3" key="1">
    <citation type="submission" date="2021-01" db="EMBL/GenBank/DDBJ databases">
        <title>Genomic Encyclopedia of Type Strains, Phase IV (KMG-IV): sequencing the most valuable type-strain genomes for metagenomic binning, comparative biology and taxonomic classification.</title>
        <authorList>
            <person name="Goeker M."/>
        </authorList>
    </citation>
    <scope>NUCLEOTIDE SEQUENCE [LARGE SCALE GENOMIC DNA]</scope>
    <source>
        <strain evidence="2 3">DSM 21461</strain>
    </source>
</reference>
<dbReference type="InterPro" id="IPR009492">
    <property type="entry name" value="TniQ"/>
</dbReference>
<evidence type="ECO:0000313" key="2">
    <source>
        <dbReference type="EMBL" id="MBM7549610.1"/>
    </source>
</evidence>
<sequence length="435" mass="51094">MKRFPYLRPLYPDELAHTYMLSIARDNLITNADLCQNILKLRNGKLSHIEYRYDSLYYLGNFIALTGSTDPFEFFTKATIYNAISPFIDHKIRSTTIGFCLSDFKLRQKIRSTFNHNFIKELKICPLCQKEEEEKYGEYYYHRSHQLDRVKVCHKHGTPLSIVRENGEGLKLTEIEIKENLEKEKEIAEFFYLLLNLEDNEELKDKWLKKLDDYIFFYTLASEIWVNIPNSISYSSTSPLDDIMENIIFYLKNGHYPSDPIKKVKAKDYEIIEDLGDNIYRCKCLICGKEFISTKDILSVPYACTCAREGKPDEKVIKELFRKRYNKRFKLLYLHAIKKSYFLLLYDKEYRHILLVKPSTLFFGQVDTIMGASAVKGNGNRKRLVNADTLKNLPFTISIEDNRIHIFCKKCGQTTTTRLGERYILSCPHCKDTET</sequence>
<evidence type="ECO:0000313" key="3">
    <source>
        <dbReference type="Proteomes" id="UP000720595"/>
    </source>
</evidence>
<evidence type="ECO:0000259" key="1">
    <source>
        <dbReference type="Pfam" id="PF06527"/>
    </source>
</evidence>
<dbReference type="Proteomes" id="UP000720595">
    <property type="component" value="Unassembled WGS sequence"/>
</dbReference>
<name>A0ABS2MHW2_9FIRM</name>
<organism evidence="2 3">
    <name type="scientific">Peptoniphilus gorbachii</name>
    <dbReference type="NCBI Taxonomy" id="411567"/>
    <lineage>
        <taxon>Bacteria</taxon>
        <taxon>Bacillati</taxon>
        <taxon>Bacillota</taxon>
        <taxon>Tissierellia</taxon>
        <taxon>Tissierellales</taxon>
        <taxon>Peptoniphilaceae</taxon>
        <taxon>Peptoniphilus</taxon>
    </lineage>
</organism>
<dbReference type="Pfam" id="PF06527">
    <property type="entry name" value="TniQ"/>
    <property type="match status" value="1"/>
</dbReference>
<comment type="caution">
    <text evidence="2">The sequence shown here is derived from an EMBL/GenBank/DDBJ whole genome shotgun (WGS) entry which is preliminary data.</text>
</comment>
<proteinExistence type="predicted"/>
<accession>A0ABS2MHW2</accession>
<dbReference type="EMBL" id="JAFBDH010000001">
    <property type="protein sequence ID" value="MBM7549610.1"/>
    <property type="molecule type" value="Genomic_DNA"/>
</dbReference>
<keyword evidence="3" id="KW-1185">Reference proteome</keyword>
<protein>
    <recommendedName>
        <fullName evidence="1">TniQ domain-containing protein</fullName>
    </recommendedName>
</protein>